<evidence type="ECO:0000313" key="1">
    <source>
        <dbReference type="EMBL" id="OGY63608.1"/>
    </source>
</evidence>
<sequence length="253" mass="29890">MEDSKLLKQVRAIQRLNESRLKNLAAVYLERQFYEWVELLRAFNEKLGVPTAFVLAEEMFWLTGYLTPVYAQYAAWRINDNDFNKQFSKAIVDFIAERQLSARNPDNQKSLAELYAQYAATIFTAHETQNRNHKELTRIFAESLRIAELEKIEPNSDVFSDKNHYANFLRLTEQPDTYRTKLIRITKTISEKCSEMSQRQRNAASSPNASTDANDEFQKKFTVMYYKIKLKKHKLAYREAIMERILNVFYPRK</sequence>
<organism evidence="1 2">
    <name type="scientific">Candidatus Harrisonbacteria bacterium RIFCSPHIGHO2_02_FULL_42_16</name>
    <dbReference type="NCBI Taxonomy" id="1798404"/>
    <lineage>
        <taxon>Bacteria</taxon>
        <taxon>Candidatus Harrisoniibacteriota</taxon>
    </lineage>
</organism>
<comment type="caution">
    <text evidence="1">The sequence shown here is derived from an EMBL/GenBank/DDBJ whole genome shotgun (WGS) entry which is preliminary data.</text>
</comment>
<dbReference type="EMBL" id="MHJG01000020">
    <property type="protein sequence ID" value="OGY63608.1"/>
    <property type="molecule type" value="Genomic_DNA"/>
</dbReference>
<gene>
    <name evidence="1" type="ORF">A3B92_03050</name>
</gene>
<protein>
    <submittedName>
        <fullName evidence="1">Uncharacterized protein</fullName>
    </submittedName>
</protein>
<reference evidence="1 2" key="1">
    <citation type="journal article" date="2016" name="Nat. Commun.">
        <title>Thousands of microbial genomes shed light on interconnected biogeochemical processes in an aquifer system.</title>
        <authorList>
            <person name="Anantharaman K."/>
            <person name="Brown C.T."/>
            <person name="Hug L.A."/>
            <person name="Sharon I."/>
            <person name="Castelle C.J."/>
            <person name="Probst A.J."/>
            <person name="Thomas B.C."/>
            <person name="Singh A."/>
            <person name="Wilkins M.J."/>
            <person name="Karaoz U."/>
            <person name="Brodie E.L."/>
            <person name="Williams K.H."/>
            <person name="Hubbard S.S."/>
            <person name="Banfield J.F."/>
        </authorList>
    </citation>
    <scope>NUCLEOTIDE SEQUENCE [LARGE SCALE GENOMIC DNA]</scope>
</reference>
<dbReference type="STRING" id="1798404.A3B92_03050"/>
<accession>A0A1G1ZG66</accession>
<dbReference type="AlphaFoldDB" id="A0A1G1ZG66"/>
<evidence type="ECO:0000313" key="2">
    <source>
        <dbReference type="Proteomes" id="UP000177960"/>
    </source>
</evidence>
<name>A0A1G1ZG66_9BACT</name>
<proteinExistence type="predicted"/>
<dbReference type="Proteomes" id="UP000177960">
    <property type="component" value="Unassembled WGS sequence"/>
</dbReference>